<dbReference type="GO" id="GO:0004130">
    <property type="term" value="F:cytochrome-c peroxidase activity"/>
    <property type="evidence" value="ECO:0007669"/>
    <property type="project" value="TreeGrafter"/>
</dbReference>
<evidence type="ECO:0000256" key="9">
    <source>
        <dbReference type="ARBA" id="ARBA00023002"/>
    </source>
</evidence>
<comment type="PTM">
    <text evidence="13">Binds 2 heme groups per subunit.</text>
</comment>
<comment type="cofactor">
    <cofactor evidence="13">
        <name>heme</name>
        <dbReference type="ChEBI" id="CHEBI:30413"/>
    </cofactor>
    <text evidence="13">Binds 2 heme groups.</text>
</comment>
<feature type="binding site" description="axial binding residue" evidence="14">
    <location>
        <position position="238"/>
    </location>
    <ligand>
        <name>heme c</name>
        <dbReference type="ChEBI" id="CHEBI:61717"/>
        <label>2</label>
    </ligand>
    <ligandPart>
        <name>Fe</name>
        <dbReference type="ChEBI" id="CHEBI:18248"/>
    </ligandPart>
</feature>
<feature type="domain" description="Cytochrome c" evidence="15">
    <location>
        <begin position="219"/>
        <end position="356"/>
    </location>
</feature>
<keyword evidence="9" id="KW-0560">Oxidoreductase</keyword>
<dbReference type="InterPro" id="IPR009056">
    <property type="entry name" value="Cyt_c-like_dom"/>
</dbReference>
<feature type="domain" description="Cytochrome c" evidence="15">
    <location>
        <begin position="67"/>
        <end position="178"/>
    </location>
</feature>
<evidence type="ECO:0000313" key="17">
    <source>
        <dbReference type="Proteomes" id="UP000243588"/>
    </source>
</evidence>
<proteinExistence type="predicted"/>
<dbReference type="Pfam" id="PF03150">
    <property type="entry name" value="CCP_MauG"/>
    <property type="match status" value="1"/>
</dbReference>
<dbReference type="PANTHER" id="PTHR30600:SF10">
    <property type="entry name" value="BLL6722 PROTEIN"/>
    <property type="match status" value="1"/>
</dbReference>
<evidence type="ECO:0000256" key="4">
    <source>
        <dbReference type="ARBA" id="ARBA00022617"/>
    </source>
</evidence>
<dbReference type="InterPro" id="IPR036909">
    <property type="entry name" value="Cyt_c-like_dom_sf"/>
</dbReference>
<evidence type="ECO:0000256" key="14">
    <source>
        <dbReference type="PIRSR" id="PIRSR000294-2"/>
    </source>
</evidence>
<organism evidence="16 17">
    <name type="scientific">Myroides phaeus</name>
    <dbReference type="NCBI Taxonomy" id="702745"/>
    <lineage>
        <taxon>Bacteria</taxon>
        <taxon>Pseudomonadati</taxon>
        <taxon>Bacteroidota</taxon>
        <taxon>Flavobacteriia</taxon>
        <taxon>Flavobacteriales</taxon>
        <taxon>Flavobacteriaceae</taxon>
        <taxon>Myroides</taxon>
    </lineage>
</organism>
<evidence type="ECO:0000256" key="7">
    <source>
        <dbReference type="ARBA" id="ARBA00022764"/>
    </source>
</evidence>
<dbReference type="GO" id="GO:0020037">
    <property type="term" value="F:heme binding"/>
    <property type="evidence" value="ECO:0007669"/>
    <property type="project" value="InterPro"/>
</dbReference>
<reference evidence="17" key="1">
    <citation type="submission" date="2016-10" db="EMBL/GenBank/DDBJ databases">
        <authorList>
            <person name="Varghese N."/>
            <person name="Submissions S."/>
        </authorList>
    </citation>
    <scope>NUCLEOTIDE SEQUENCE [LARGE SCALE GENOMIC DNA]</scope>
    <source>
        <strain evidence="17">DSM 23313</strain>
    </source>
</reference>
<evidence type="ECO:0000313" key="16">
    <source>
        <dbReference type="EMBL" id="SDI00664.1"/>
    </source>
</evidence>
<keyword evidence="17" id="KW-1185">Reference proteome</keyword>
<evidence type="ECO:0000256" key="10">
    <source>
        <dbReference type="ARBA" id="ARBA00023004"/>
    </source>
</evidence>
<feature type="binding site" description="covalent" evidence="13">
    <location>
        <position position="237"/>
    </location>
    <ligand>
        <name>heme c</name>
        <dbReference type="ChEBI" id="CHEBI:61717"/>
        <label>2</label>
    </ligand>
</feature>
<dbReference type="GO" id="GO:0009055">
    <property type="term" value="F:electron transfer activity"/>
    <property type="evidence" value="ECO:0007669"/>
    <property type="project" value="InterPro"/>
</dbReference>
<dbReference type="FunFam" id="1.10.760.10:FF:000019">
    <property type="entry name" value="Di-heme cytochrome C peroxidase"/>
    <property type="match status" value="1"/>
</dbReference>
<evidence type="ECO:0000256" key="5">
    <source>
        <dbReference type="ARBA" id="ARBA00022723"/>
    </source>
</evidence>
<dbReference type="PANTHER" id="PTHR30600">
    <property type="entry name" value="CYTOCHROME C PEROXIDASE-RELATED"/>
    <property type="match status" value="1"/>
</dbReference>
<keyword evidence="8" id="KW-0249">Electron transport</keyword>
<protein>
    <recommendedName>
        <fullName evidence="12">Methylamine utilization protein MauG</fullName>
    </recommendedName>
</protein>
<evidence type="ECO:0000256" key="13">
    <source>
        <dbReference type="PIRSR" id="PIRSR000294-1"/>
    </source>
</evidence>
<keyword evidence="6" id="KW-0732">Signal</keyword>
<dbReference type="STRING" id="702745.SAMN05421818_13810"/>
<evidence type="ECO:0000256" key="2">
    <source>
        <dbReference type="ARBA" id="ARBA00004856"/>
    </source>
</evidence>
<dbReference type="Proteomes" id="UP000243588">
    <property type="component" value="Unassembled WGS sequence"/>
</dbReference>
<gene>
    <name evidence="16" type="ORF">SAMN05421818_13810</name>
</gene>
<keyword evidence="5 14" id="KW-0479">Metal-binding</keyword>
<keyword evidence="7" id="KW-0574">Periplasm</keyword>
<feature type="binding site" description="axial binding residue" evidence="14">
    <location>
        <position position="93"/>
    </location>
    <ligand>
        <name>heme c</name>
        <dbReference type="ChEBI" id="CHEBI:61717"/>
        <label>1</label>
    </ligand>
    <ligandPart>
        <name>Fe</name>
        <dbReference type="ChEBI" id="CHEBI:18248"/>
    </ligandPart>
</feature>
<evidence type="ECO:0000259" key="15">
    <source>
        <dbReference type="PROSITE" id="PS51007"/>
    </source>
</evidence>
<keyword evidence="4 13" id="KW-0349">Heme</keyword>
<comment type="function">
    <text evidence="11">Involved in methylamine metabolism. Essential for the maturation of the beta subunit of MADH, presumably via a step in the biosynthesis of tryptophan tryptophylquinone (TTQ), the cofactor of MADH.</text>
</comment>
<keyword evidence="3" id="KW-0813">Transport</keyword>
<evidence type="ECO:0000256" key="3">
    <source>
        <dbReference type="ARBA" id="ARBA00022448"/>
    </source>
</evidence>
<dbReference type="EMBL" id="FNDQ01000038">
    <property type="protein sequence ID" value="SDI00664.1"/>
    <property type="molecule type" value="Genomic_DNA"/>
</dbReference>
<dbReference type="GO" id="GO:0042597">
    <property type="term" value="C:periplasmic space"/>
    <property type="evidence" value="ECO:0007669"/>
    <property type="project" value="UniProtKB-SubCell"/>
</dbReference>
<keyword evidence="10 14" id="KW-0408">Iron</keyword>
<dbReference type="Gene3D" id="1.10.760.10">
    <property type="entry name" value="Cytochrome c-like domain"/>
    <property type="match status" value="2"/>
</dbReference>
<feature type="binding site" description="covalent" evidence="13">
    <location>
        <position position="92"/>
    </location>
    <ligand>
        <name>heme c</name>
        <dbReference type="ChEBI" id="CHEBI:61717"/>
        <label>1</label>
    </ligand>
</feature>
<evidence type="ECO:0000256" key="12">
    <source>
        <dbReference type="ARBA" id="ARBA00073576"/>
    </source>
</evidence>
<accession>A0A1G8H209</accession>
<dbReference type="PIRSF" id="PIRSF000294">
    <property type="entry name" value="Cytochrome-c_peroxidase"/>
    <property type="match status" value="1"/>
</dbReference>
<comment type="subcellular location">
    <subcellularLocation>
        <location evidence="1">Periplasm</location>
    </subcellularLocation>
</comment>
<dbReference type="InterPro" id="IPR004852">
    <property type="entry name" value="Di-haem_cyt_c_peroxidsae"/>
</dbReference>
<dbReference type="GO" id="GO:0046872">
    <property type="term" value="F:metal ion binding"/>
    <property type="evidence" value="ECO:0007669"/>
    <property type="project" value="UniProtKB-KW"/>
</dbReference>
<feature type="binding site" description="axial binding residue" evidence="14">
    <location>
        <position position="109"/>
    </location>
    <ligand>
        <name>heme c</name>
        <dbReference type="ChEBI" id="CHEBI:61717"/>
        <label>1</label>
    </ligand>
    <ligandPart>
        <name>Fe</name>
        <dbReference type="ChEBI" id="CHEBI:18248"/>
    </ligandPart>
</feature>
<evidence type="ECO:0000256" key="6">
    <source>
        <dbReference type="ARBA" id="ARBA00022729"/>
    </source>
</evidence>
<evidence type="ECO:0000256" key="8">
    <source>
        <dbReference type="ARBA" id="ARBA00022982"/>
    </source>
</evidence>
<dbReference type="InterPro" id="IPR026259">
    <property type="entry name" value="MauG/Cytc_peroxidase"/>
</dbReference>
<dbReference type="InterPro" id="IPR051395">
    <property type="entry name" value="Cytochrome_c_Peroxidase/MauG"/>
</dbReference>
<name>A0A1G8H209_9FLAO</name>
<sequence>MAFGLVGFNTIVEKLVGSDDPAYLAIIDSYKKPIAQWPKPIIDEGVKWEELSSIKRDSTFFEVQDKAEVVLGKLLFFDPKLSKSNQISCSTCHDPELGWTDRRMVALGHDHLKGPRNTPSLYNIAERASFFWDGRASSLEEQAAGPLSAHNEMAIDIVDLPVKLQKIEGYKTYFEKAFGDSEITYNRIVGAIASFQRTIKSQPSRFDAFVEGKYNALTEQEVYGLHIFRTKGRCMNCHNGKYFTDEDFHNIGLTYYKRQYQDLGRYEITMNPDDVGKFKTQGLRDLLLTRPWMHNGLFDDLEGIVNMYNSGMKMINPTVEKKLADPLYPVTDSLMKPLELNKEEIKALVAFLESLSGSKYKMRRPVFPIE</sequence>
<dbReference type="PROSITE" id="PS51007">
    <property type="entry name" value="CYTC"/>
    <property type="match status" value="2"/>
</dbReference>
<keyword evidence="16" id="KW-0575">Peroxidase</keyword>
<evidence type="ECO:0000256" key="1">
    <source>
        <dbReference type="ARBA" id="ARBA00004418"/>
    </source>
</evidence>
<dbReference type="AlphaFoldDB" id="A0A1G8H209"/>
<evidence type="ECO:0000256" key="11">
    <source>
        <dbReference type="ARBA" id="ARBA00058991"/>
    </source>
</evidence>
<comment type="pathway">
    <text evidence="2">One-carbon metabolism; methylamine degradation.</text>
</comment>
<feature type="binding site" description="covalent" evidence="13">
    <location>
        <position position="89"/>
    </location>
    <ligand>
        <name>heme c</name>
        <dbReference type="ChEBI" id="CHEBI:61717"/>
        <label>1</label>
    </ligand>
</feature>
<dbReference type="SUPFAM" id="SSF46626">
    <property type="entry name" value="Cytochrome c"/>
    <property type="match status" value="2"/>
</dbReference>
<feature type="binding site" description="covalent" evidence="13">
    <location>
        <position position="234"/>
    </location>
    <ligand>
        <name>heme c</name>
        <dbReference type="ChEBI" id="CHEBI:61717"/>
        <label>2</label>
    </ligand>
</feature>